<feature type="compositionally biased region" description="Basic and acidic residues" evidence="1">
    <location>
        <begin position="406"/>
        <end position="417"/>
    </location>
</feature>
<keyword evidence="3" id="KW-1185">Reference proteome</keyword>
<reference evidence="2" key="1">
    <citation type="submission" date="2023-10" db="EMBL/GenBank/DDBJ databases">
        <authorList>
            <person name="Hackl T."/>
        </authorList>
    </citation>
    <scope>NUCLEOTIDE SEQUENCE</scope>
</reference>
<evidence type="ECO:0000256" key="1">
    <source>
        <dbReference type="SAM" id="MobiDB-lite"/>
    </source>
</evidence>
<dbReference type="EMBL" id="CAUWAG010000008">
    <property type="protein sequence ID" value="CAJ2506523.1"/>
    <property type="molecule type" value="Genomic_DNA"/>
</dbReference>
<evidence type="ECO:0000313" key="3">
    <source>
        <dbReference type="Proteomes" id="UP001295740"/>
    </source>
</evidence>
<evidence type="ECO:0000313" key="2">
    <source>
        <dbReference type="EMBL" id="CAJ2506523.1"/>
    </source>
</evidence>
<sequence length="440" mass="49352">MAPSPKEGGDAKGESPDLAEKYALLQAKYDALLKNPQTPGPRLRAGSEASTTTVRKLGEDGTVHLTLEGSDSDAPPKRERAVRLRDSKGRFLKKQPPASDLENDDTFAEAWQTIKPNRKKNLFAKNSDQKRNRRDESVFDLMRDSDQEQDAREASDPDSDCSYSSDDDSPDSDSDNRSASSKKKKPKIDIRSMRASQEPIQRAIQWKKFKFSPVKENYLKGFENWVLYKDTLLISLYMIGWDWGDEISREGDLTIAEAIINTCKAGPIDLISGLRGGVAMIKALDKAYATSGKIHQRALWDELTKLEYDGNCPIRYTSKWQRLVCQCTDSGFKMGRDQLVTMFLSSTKSKATGWTKQIEKLLRYQKTGRVSVLIEDFHNEFKDKVGKKPDTNSSDKKNKGQGGRSHAADGDDKKDANKGANKKKKCKGLSTDEYDKDKGP</sequence>
<proteinExistence type="predicted"/>
<comment type="caution">
    <text evidence="2">The sequence shown here is derived from an EMBL/GenBank/DDBJ whole genome shotgun (WGS) entry which is preliminary data.</text>
</comment>
<feature type="compositionally biased region" description="Basic and acidic residues" evidence="1">
    <location>
        <begin position="127"/>
        <end position="155"/>
    </location>
</feature>
<organism evidence="2 3">
    <name type="scientific">Anthostomella pinea</name>
    <dbReference type="NCBI Taxonomy" id="933095"/>
    <lineage>
        <taxon>Eukaryota</taxon>
        <taxon>Fungi</taxon>
        <taxon>Dikarya</taxon>
        <taxon>Ascomycota</taxon>
        <taxon>Pezizomycotina</taxon>
        <taxon>Sordariomycetes</taxon>
        <taxon>Xylariomycetidae</taxon>
        <taxon>Xylariales</taxon>
        <taxon>Xylariaceae</taxon>
        <taxon>Anthostomella</taxon>
    </lineage>
</organism>
<protein>
    <submittedName>
        <fullName evidence="2">Uu.00g006530.m01.CDS01</fullName>
    </submittedName>
</protein>
<feature type="region of interest" description="Disordered" evidence="1">
    <location>
        <begin position="34"/>
        <end position="194"/>
    </location>
</feature>
<feature type="region of interest" description="Disordered" evidence="1">
    <location>
        <begin position="384"/>
        <end position="440"/>
    </location>
</feature>
<feature type="compositionally biased region" description="Basic and acidic residues" evidence="1">
    <location>
        <begin position="74"/>
        <end position="89"/>
    </location>
</feature>
<dbReference type="AlphaFoldDB" id="A0AAI8VKF9"/>
<accession>A0AAI8VKF9</accession>
<name>A0AAI8VKF9_9PEZI</name>
<dbReference type="Proteomes" id="UP001295740">
    <property type="component" value="Unassembled WGS sequence"/>
</dbReference>
<gene>
    <name evidence="2" type="ORF">KHLLAP_LOCUS6991</name>
</gene>
<feature type="compositionally biased region" description="Basic and acidic residues" evidence="1">
    <location>
        <begin position="384"/>
        <end position="398"/>
    </location>
</feature>